<accession>A0ABV6APX9</accession>
<comment type="caution">
    <text evidence="1">The sequence shown here is derived from an EMBL/GenBank/DDBJ whole genome shotgun (WGS) entry which is preliminary data.</text>
</comment>
<evidence type="ECO:0000313" key="2">
    <source>
        <dbReference type="Proteomes" id="UP001589692"/>
    </source>
</evidence>
<name>A0ABV6APX9_9HYPH</name>
<dbReference type="RefSeq" id="WP_377265467.1">
    <property type="nucleotide sequence ID" value="NZ_JBHMAA010000036.1"/>
</dbReference>
<proteinExistence type="predicted"/>
<evidence type="ECO:0000313" key="1">
    <source>
        <dbReference type="EMBL" id="MFB9952671.1"/>
    </source>
</evidence>
<protein>
    <submittedName>
        <fullName evidence="1">Uncharacterized protein</fullName>
    </submittedName>
</protein>
<dbReference type="Proteomes" id="UP001589692">
    <property type="component" value="Unassembled WGS sequence"/>
</dbReference>
<reference evidence="1 2" key="1">
    <citation type="submission" date="2024-09" db="EMBL/GenBank/DDBJ databases">
        <authorList>
            <person name="Sun Q."/>
            <person name="Mori K."/>
        </authorList>
    </citation>
    <scope>NUCLEOTIDE SEQUENCE [LARGE SCALE GENOMIC DNA]</scope>
    <source>
        <strain evidence="1 2">TBRC 4938</strain>
    </source>
</reference>
<gene>
    <name evidence="1" type="ORF">ACFFP0_27815</name>
</gene>
<organism evidence="1 2">
    <name type="scientific">Rhizobium puerariae</name>
    <dbReference type="NCBI Taxonomy" id="1585791"/>
    <lineage>
        <taxon>Bacteria</taxon>
        <taxon>Pseudomonadati</taxon>
        <taxon>Pseudomonadota</taxon>
        <taxon>Alphaproteobacteria</taxon>
        <taxon>Hyphomicrobiales</taxon>
        <taxon>Rhizobiaceae</taxon>
        <taxon>Rhizobium/Agrobacterium group</taxon>
        <taxon>Rhizobium</taxon>
    </lineage>
</organism>
<sequence length="130" mass="15261">MSGNKPIETWLAARTAEMLALPHMVCRVRDCRRRNSCHWHFKSNNEPCCLRNLTAEQRKLFDAVYEEARSAEGFLGWDSHLYETPHGKRRMLDDMAIEIARTSPNRWRPEIWDAARRRREKTLPPAEGGQ</sequence>
<keyword evidence="2" id="KW-1185">Reference proteome</keyword>
<dbReference type="EMBL" id="JBHMAA010000036">
    <property type="protein sequence ID" value="MFB9952671.1"/>
    <property type="molecule type" value="Genomic_DNA"/>
</dbReference>